<evidence type="ECO:0000313" key="2">
    <source>
        <dbReference type="EMBL" id="KAF7281094.1"/>
    </source>
</evidence>
<dbReference type="EMBL" id="JAACXV010000259">
    <property type="protein sequence ID" value="KAF7281094.1"/>
    <property type="molecule type" value="Genomic_DNA"/>
</dbReference>
<evidence type="ECO:0000313" key="3">
    <source>
        <dbReference type="Proteomes" id="UP000625711"/>
    </source>
</evidence>
<name>A0A834IHV6_RHYFE</name>
<sequence length="85" mass="9525">MTVTAEERKAENLPNLRKRDSGIESSAHSLVEDHSQEEDDIEANKGKKSKIRILQLNSYWRVAAYDAATVEGVDYIGPRVQPKGL</sequence>
<dbReference type="AlphaFoldDB" id="A0A834IHV6"/>
<reference evidence="2" key="1">
    <citation type="submission" date="2020-08" db="EMBL/GenBank/DDBJ databases">
        <title>Genome sequencing and assembly of the red palm weevil Rhynchophorus ferrugineus.</title>
        <authorList>
            <person name="Dias G.B."/>
            <person name="Bergman C.M."/>
            <person name="Manee M."/>
        </authorList>
    </citation>
    <scope>NUCLEOTIDE SEQUENCE</scope>
    <source>
        <strain evidence="2">AA-2017</strain>
        <tissue evidence="2">Whole larva</tissue>
    </source>
</reference>
<evidence type="ECO:0000256" key="1">
    <source>
        <dbReference type="SAM" id="MobiDB-lite"/>
    </source>
</evidence>
<accession>A0A834IHV6</accession>
<comment type="caution">
    <text evidence="2">The sequence shown here is derived from an EMBL/GenBank/DDBJ whole genome shotgun (WGS) entry which is preliminary data.</text>
</comment>
<protein>
    <submittedName>
        <fullName evidence="2">Uncharacterized protein</fullName>
    </submittedName>
</protein>
<proteinExistence type="predicted"/>
<feature type="region of interest" description="Disordered" evidence="1">
    <location>
        <begin position="1"/>
        <end position="47"/>
    </location>
</feature>
<feature type="compositionally biased region" description="Basic and acidic residues" evidence="1">
    <location>
        <begin position="1"/>
        <end position="22"/>
    </location>
</feature>
<dbReference type="Proteomes" id="UP000625711">
    <property type="component" value="Unassembled WGS sequence"/>
</dbReference>
<keyword evidence="3" id="KW-1185">Reference proteome</keyword>
<gene>
    <name evidence="2" type="ORF">GWI33_005152</name>
</gene>
<organism evidence="2 3">
    <name type="scientific">Rhynchophorus ferrugineus</name>
    <name type="common">Red palm weevil</name>
    <name type="synonym">Curculio ferrugineus</name>
    <dbReference type="NCBI Taxonomy" id="354439"/>
    <lineage>
        <taxon>Eukaryota</taxon>
        <taxon>Metazoa</taxon>
        <taxon>Ecdysozoa</taxon>
        <taxon>Arthropoda</taxon>
        <taxon>Hexapoda</taxon>
        <taxon>Insecta</taxon>
        <taxon>Pterygota</taxon>
        <taxon>Neoptera</taxon>
        <taxon>Endopterygota</taxon>
        <taxon>Coleoptera</taxon>
        <taxon>Polyphaga</taxon>
        <taxon>Cucujiformia</taxon>
        <taxon>Curculionidae</taxon>
        <taxon>Dryophthorinae</taxon>
        <taxon>Rhynchophorus</taxon>
    </lineage>
</organism>